<dbReference type="InterPro" id="IPR029055">
    <property type="entry name" value="Ntn_hydrolases_N"/>
</dbReference>
<evidence type="ECO:0000256" key="2">
    <source>
        <dbReference type="ARBA" id="ARBA00022801"/>
    </source>
</evidence>
<dbReference type="InterPro" id="IPR002692">
    <property type="entry name" value="S45"/>
</dbReference>
<dbReference type="EMBL" id="JBHSBU010000001">
    <property type="protein sequence ID" value="MFC4158131.1"/>
    <property type="molecule type" value="Genomic_DNA"/>
</dbReference>
<evidence type="ECO:0000256" key="3">
    <source>
        <dbReference type="ARBA" id="ARBA00023145"/>
    </source>
</evidence>
<dbReference type="Gene3D" id="3.60.20.10">
    <property type="entry name" value="Glutamine Phosphoribosylpyrophosphate, subunit 1, domain 1"/>
    <property type="match status" value="1"/>
</dbReference>
<dbReference type="PIRSF" id="PIRSF001227">
    <property type="entry name" value="Pen_acylase"/>
    <property type="match status" value="1"/>
</dbReference>
<dbReference type="CDD" id="cd03747">
    <property type="entry name" value="Ntn_PGA_like"/>
    <property type="match status" value="1"/>
</dbReference>
<evidence type="ECO:0000313" key="4">
    <source>
        <dbReference type="EMBL" id="MFC4158131.1"/>
    </source>
</evidence>
<proteinExistence type="inferred from homology"/>
<dbReference type="InterPro" id="IPR014395">
    <property type="entry name" value="Pen/GL7ACA/AHL_acylase"/>
</dbReference>
<comment type="similarity">
    <text evidence="1">Belongs to the peptidase S45 family.</text>
</comment>
<evidence type="ECO:0000256" key="1">
    <source>
        <dbReference type="ARBA" id="ARBA00006586"/>
    </source>
</evidence>
<sequence length="805" mass="88570">MTPTTPTRRPWRLLRLAALGCVATTALLATAGWGALRASLPQLDGEREVAGLSAPVDIERDALGVPTIRAAARGDIAYALGFLHAQDRFFQMDLMRRSAAGEVAALVGAAALPMDRANRLHRFRQRAETAVAALPAADRQLLQRYSDGVNAGLGSLDARPFEYLLLRQQPQSWQPADSLLVVYAMYFDLQGSQVRREFARGWLAERVNAAQLAFLLPEQSNWDALLDRDAPPLREPALPRSAPSWWRGQLTSAMAPARPDASASGSNNWALAGNRSVRGAALVADDMHLGLRLPNTWYRAAWQYPDRNGPRRVVGVTLPGTPVMVVGSNGRVAWGFSNSYGDWLDLVATEVDHDHSRYRSADGWLPLQTIDETIEVSHDRPARLTVQETHWGPLWRVGGVDYAVRWVAHDARNAVNLNLLRMEAADDVAGALAVGQVCGIPAQNLIVGDSSGHIGWTIAGLLPKRPWPGERNSFPLNGTDPHAAWTTYYAPVDYPQRVDPTAGQLWSANNRQLGGLDYLKIGDGGADLGARATQIRDRLSKLGQADEEDMLAIQLDDRALLIDVWRQRLLKLLDTQALSESPRRREARALLEHWSGRAAADAVGYRIARVFRDRVYHGLFGSLDRELRRSLPDVEYRDANSRWEVVANRLLDAAPDAWLPVGHADWRAFQLAQLDAALNDLTPDNRPLAKASWGERNRANIAHPLARFLPWFGDFLRAPTDPLPGDGNMPRVQGPGFGASERMVVAPGHEERGIFHMPGGQSGHPLSPYFLAGHDAWVRGQPTPFLPGPTVHSLRFTPTVPNPGS</sequence>
<protein>
    <submittedName>
        <fullName evidence="4">Penicillin acylase family protein</fullName>
    </submittedName>
</protein>
<keyword evidence="2" id="KW-0378">Hydrolase</keyword>
<dbReference type="Proteomes" id="UP001595791">
    <property type="component" value="Unassembled WGS sequence"/>
</dbReference>
<name>A0ABV8MMS0_9NEIS</name>
<evidence type="ECO:0000313" key="5">
    <source>
        <dbReference type="Proteomes" id="UP001595791"/>
    </source>
</evidence>
<comment type="caution">
    <text evidence="4">The sequence shown here is derived from an EMBL/GenBank/DDBJ whole genome shotgun (WGS) entry which is preliminary data.</text>
</comment>
<gene>
    <name evidence="4" type="ORF">ACFOW7_02045</name>
</gene>
<dbReference type="RefSeq" id="WP_378160483.1">
    <property type="nucleotide sequence ID" value="NZ_JBHSBU010000001.1"/>
</dbReference>
<accession>A0ABV8MMS0</accession>
<dbReference type="PANTHER" id="PTHR34218:SF4">
    <property type="entry name" value="ACYL-HOMOSERINE LACTONE ACYLASE QUIP"/>
    <property type="match status" value="1"/>
</dbReference>
<reference evidence="5" key="1">
    <citation type="journal article" date="2019" name="Int. J. Syst. Evol. Microbiol.">
        <title>The Global Catalogue of Microorganisms (GCM) 10K type strain sequencing project: providing services to taxonomists for standard genome sequencing and annotation.</title>
        <authorList>
            <consortium name="The Broad Institute Genomics Platform"/>
            <consortium name="The Broad Institute Genome Sequencing Center for Infectious Disease"/>
            <person name="Wu L."/>
            <person name="Ma J."/>
        </authorList>
    </citation>
    <scope>NUCLEOTIDE SEQUENCE [LARGE SCALE GENOMIC DNA]</scope>
    <source>
        <strain evidence="5">LMG 29894</strain>
    </source>
</reference>
<dbReference type="Gene3D" id="1.10.439.10">
    <property type="entry name" value="Penicillin Amidohydrolase, domain 1"/>
    <property type="match status" value="1"/>
</dbReference>
<dbReference type="InterPro" id="IPR023343">
    <property type="entry name" value="Penicillin_amidase_dom1"/>
</dbReference>
<dbReference type="PANTHER" id="PTHR34218">
    <property type="entry name" value="PEPTIDASE S45 PENICILLIN AMIDASE"/>
    <property type="match status" value="1"/>
</dbReference>
<dbReference type="Gene3D" id="1.10.1400.10">
    <property type="match status" value="1"/>
</dbReference>
<dbReference type="Pfam" id="PF01804">
    <property type="entry name" value="Penicil_amidase"/>
    <property type="match status" value="1"/>
</dbReference>
<organism evidence="4 5">
    <name type="scientific">Chitinimonas lacunae</name>
    <dbReference type="NCBI Taxonomy" id="1963018"/>
    <lineage>
        <taxon>Bacteria</taxon>
        <taxon>Pseudomonadati</taxon>
        <taxon>Pseudomonadota</taxon>
        <taxon>Betaproteobacteria</taxon>
        <taxon>Neisseriales</taxon>
        <taxon>Chitinibacteraceae</taxon>
        <taxon>Chitinimonas</taxon>
    </lineage>
</organism>
<dbReference type="InterPro" id="IPR043146">
    <property type="entry name" value="Penicillin_amidase_N_B-knob"/>
</dbReference>
<keyword evidence="5" id="KW-1185">Reference proteome</keyword>
<keyword evidence="3" id="KW-0865">Zymogen</keyword>
<dbReference type="InterPro" id="IPR043147">
    <property type="entry name" value="Penicillin_amidase_A-knob"/>
</dbReference>
<dbReference type="Gene3D" id="2.30.120.10">
    <property type="match status" value="1"/>
</dbReference>
<dbReference type="SUPFAM" id="SSF56235">
    <property type="entry name" value="N-terminal nucleophile aminohydrolases (Ntn hydrolases)"/>
    <property type="match status" value="1"/>
</dbReference>